<gene>
    <name evidence="1" type="ORF">AAP_04042</name>
</gene>
<accession>A0A167XHE2</accession>
<evidence type="ECO:0000313" key="1">
    <source>
        <dbReference type="EMBL" id="KZZ90092.1"/>
    </source>
</evidence>
<dbReference type="OrthoDB" id="10493928at2759"/>
<reference evidence="1 2" key="1">
    <citation type="journal article" date="2016" name="Genome Biol. Evol.">
        <title>Divergent and convergent evolution of fungal pathogenicity.</title>
        <authorList>
            <person name="Shang Y."/>
            <person name="Xiao G."/>
            <person name="Zheng P."/>
            <person name="Cen K."/>
            <person name="Zhan S."/>
            <person name="Wang C."/>
        </authorList>
    </citation>
    <scope>NUCLEOTIDE SEQUENCE [LARGE SCALE GENOMIC DNA]</scope>
    <source>
        <strain evidence="1 2">ARSEF 7405</strain>
    </source>
</reference>
<dbReference type="AlphaFoldDB" id="A0A167XHE2"/>
<name>A0A167XHE2_9EURO</name>
<sequence length="350" mass="39777">MVGIGESLRRNLRRRASRIQHASFTSLPCKSTDGSLDTREECSTDSEIDDTDVVPVEATGCRDKVIVDVIHARDEMIDHFQAARLQMMHQHIRRMAETRTNLSACAESYTKALDPVFCHSLLSALRHIQARIEIIFKVTFHGICLRSRQAEYAFKNARTLNEIERVLFNFERHANSLRRRERRLIRESLVELSGRLETLPLKIGDKQWERLIGSLYFVDNGGRYRPGAPIRLRQDIPTSPASAPRLSLSFGASAQPHFGPSQNNSDGYDEANDFLIELSAAITRRVQSLPLSDQTHRSEMMEWFRSQVVAQVADLLGVNSGEHECRPECTANLPLRPRTLSADQVQEEQD</sequence>
<evidence type="ECO:0000313" key="2">
    <source>
        <dbReference type="Proteomes" id="UP000242877"/>
    </source>
</evidence>
<dbReference type="EMBL" id="AZGZ01000018">
    <property type="protein sequence ID" value="KZZ90092.1"/>
    <property type="molecule type" value="Genomic_DNA"/>
</dbReference>
<dbReference type="Proteomes" id="UP000242877">
    <property type="component" value="Unassembled WGS sequence"/>
</dbReference>
<protein>
    <submittedName>
        <fullName evidence="1">Uncharacterized protein</fullName>
    </submittedName>
</protein>
<keyword evidence="2" id="KW-1185">Reference proteome</keyword>
<organism evidence="1 2">
    <name type="scientific">Ascosphaera apis ARSEF 7405</name>
    <dbReference type="NCBI Taxonomy" id="392613"/>
    <lineage>
        <taxon>Eukaryota</taxon>
        <taxon>Fungi</taxon>
        <taxon>Dikarya</taxon>
        <taxon>Ascomycota</taxon>
        <taxon>Pezizomycotina</taxon>
        <taxon>Eurotiomycetes</taxon>
        <taxon>Eurotiomycetidae</taxon>
        <taxon>Onygenales</taxon>
        <taxon>Ascosphaeraceae</taxon>
        <taxon>Ascosphaera</taxon>
    </lineage>
</organism>
<dbReference type="VEuPathDB" id="FungiDB:AAP_04042"/>
<proteinExistence type="predicted"/>
<comment type="caution">
    <text evidence="1">The sequence shown here is derived from an EMBL/GenBank/DDBJ whole genome shotgun (WGS) entry which is preliminary data.</text>
</comment>